<evidence type="ECO:0000256" key="3">
    <source>
        <dbReference type="ARBA" id="ARBA00022490"/>
    </source>
</evidence>
<gene>
    <name evidence="10" type="ORF">SAMN04488054_13217</name>
</gene>
<dbReference type="GO" id="GO:0000917">
    <property type="term" value="P:division septum assembly"/>
    <property type="evidence" value="ECO:0007669"/>
    <property type="project" value="UniProtKB-KW"/>
</dbReference>
<dbReference type="SUPFAM" id="SSF102829">
    <property type="entry name" value="Cell division protein ZapA-like"/>
    <property type="match status" value="1"/>
</dbReference>
<name>A0A1I4PVW7_9BACI</name>
<organism evidence="10 11">
    <name type="scientific">Salibacterium qingdaonense</name>
    <dbReference type="NCBI Taxonomy" id="266892"/>
    <lineage>
        <taxon>Bacteria</taxon>
        <taxon>Bacillati</taxon>
        <taxon>Bacillota</taxon>
        <taxon>Bacilli</taxon>
        <taxon>Bacillales</taxon>
        <taxon>Bacillaceae</taxon>
    </lineage>
</organism>
<evidence type="ECO:0000256" key="6">
    <source>
        <dbReference type="ARBA" id="ARBA00023306"/>
    </source>
</evidence>
<sequence>MDDGNDKQRTTVTIFGQPYTIVGDEPPEHVMQVAEHLNQKMREFKEHNPYLDTTRLAVLTALNITDDYIKLKQSVETDGRNEREEER</sequence>
<keyword evidence="11" id="KW-1185">Reference proteome</keyword>
<dbReference type="InterPro" id="IPR053712">
    <property type="entry name" value="Bac_CellDiv_Activator"/>
</dbReference>
<dbReference type="GO" id="GO:0000921">
    <property type="term" value="P:septin ring assembly"/>
    <property type="evidence" value="ECO:0007669"/>
    <property type="project" value="TreeGrafter"/>
</dbReference>
<evidence type="ECO:0000313" key="10">
    <source>
        <dbReference type="EMBL" id="SFM31630.1"/>
    </source>
</evidence>
<dbReference type="PANTHER" id="PTHR34981:SF1">
    <property type="entry name" value="CELL DIVISION PROTEIN ZAPA"/>
    <property type="match status" value="1"/>
</dbReference>
<dbReference type="AlphaFoldDB" id="A0A1I4PVW7"/>
<dbReference type="OrthoDB" id="9808604at2"/>
<reference evidence="10 11" key="1">
    <citation type="submission" date="2016-10" db="EMBL/GenBank/DDBJ databases">
        <authorList>
            <person name="de Groot N.N."/>
        </authorList>
    </citation>
    <scope>NUCLEOTIDE SEQUENCE [LARGE SCALE GENOMIC DNA]</scope>
    <source>
        <strain evidence="10 11">CGMCC 1.6134</strain>
    </source>
</reference>
<protein>
    <recommendedName>
        <fullName evidence="2">Cell division protein ZapA</fullName>
    </recommendedName>
    <alternativeName>
        <fullName evidence="9">Z ring-associated protein ZapA</fullName>
    </alternativeName>
</protein>
<evidence type="ECO:0000256" key="9">
    <source>
        <dbReference type="ARBA" id="ARBA00033158"/>
    </source>
</evidence>
<dbReference type="Pfam" id="PF05164">
    <property type="entry name" value="ZapA"/>
    <property type="match status" value="1"/>
</dbReference>
<dbReference type="Proteomes" id="UP000199668">
    <property type="component" value="Unassembled WGS sequence"/>
</dbReference>
<comment type="function">
    <text evidence="7">Activator of cell division through the inhibition of FtsZ GTPase activity, therefore promoting FtsZ assembly into bundles of protofilaments necessary for the formation of the division Z ring. It is recruited early at mid-cell but it is not essential for cell division.</text>
</comment>
<evidence type="ECO:0000256" key="7">
    <source>
        <dbReference type="ARBA" id="ARBA00024910"/>
    </source>
</evidence>
<proteinExistence type="predicted"/>
<evidence type="ECO:0000256" key="4">
    <source>
        <dbReference type="ARBA" id="ARBA00022618"/>
    </source>
</evidence>
<comment type="subcellular location">
    <subcellularLocation>
        <location evidence="1">Cytoplasm</location>
    </subcellularLocation>
</comment>
<dbReference type="PANTHER" id="PTHR34981">
    <property type="entry name" value="CELL DIVISION PROTEIN ZAPA"/>
    <property type="match status" value="1"/>
</dbReference>
<comment type="subunit">
    <text evidence="8">Homodimer. Interacts with FtsZ.</text>
</comment>
<dbReference type="GO" id="GO:0043093">
    <property type="term" value="P:FtsZ-dependent cytokinesis"/>
    <property type="evidence" value="ECO:0007669"/>
    <property type="project" value="TreeGrafter"/>
</dbReference>
<dbReference type="RefSeq" id="WP_090928214.1">
    <property type="nucleotide sequence ID" value="NZ_FOTY01000032.1"/>
</dbReference>
<evidence type="ECO:0000256" key="1">
    <source>
        <dbReference type="ARBA" id="ARBA00004496"/>
    </source>
</evidence>
<evidence type="ECO:0000256" key="5">
    <source>
        <dbReference type="ARBA" id="ARBA00023210"/>
    </source>
</evidence>
<evidence type="ECO:0000313" key="11">
    <source>
        <dbReference type="Proteomes" id="UP000199668"/>
    </source>
</evidence>
<dbReference type="GO" id="GO:0005829">
    <property type="term" value="C:cytosol"/>
    <property type="evidence" value="ECO:0007669"/>
    <property type="project" value="TreeGrafter"/>
</dbReference>
<evidence type="ECO:0000256" key="2">
    <source>
        <dbReference type="ARBA" id="ARBA00015195"/>
    </source>
</evidence>
<dbReference type="NCBIfam" id="NF010724">
    <property type="entry name" value="PRK14126.1"/>
    <property type="match status" value="1"/>
</dbReference>
<dbReference type="Gene3D" id="6.10.250.790">
    <property type="match status" value="1"/>
</dbReference>
<dbReference type="InterPro" id="IPR036192">
    <property type="entry name" value="Cell_div_ZapA-like_sf"/>
</dbReference>
<dbReference type="GO" id="GO:0032153">
    <property type="term" value="C:cell division site"/>
    <property type="evidence" value="ECO:0007669"/>
    <property type="project" value="TreeGrafter"/>
</dbReference>
<dbReference type="InterPro" id="IPR007838">
    <property type="entry name" value="Cell_div_ZapA-like"/>
</dbReference>
<evidence type="ECO:0000256" key="8">
    <source>
        <dbReference type="ARBA" id="ARBA00026068"/>
    </source>
</evidence>
<keyword evidence="4 10" id="KW-0132">Cell division</keyword>
<dbReference type="STRING" id="266892.SAMN04488054_13217"/>
<accession>A0A1I4PVW7</accession>
<keyword evidence="5" id="KW-0717">Septation</keyword>
<keyword evidence="3" id="KW-0963">Cytoplasm</keyword>
<dbReference type="GO" id="GO:0030428">
    <property type="term" value="C:cell septum"/>
    <property type="evidence" value="ECO:0007669"/>
    <property type="project" value="TreeGrafter"/>
</dbReference>
<keyword evidence="6" id="KW-0131">Cell cycle</keyword>
<dbReference type="EMBL" id="FOTY01000032">
    <property type="protein sequence ID" value="SFM31630.1"/>
    <property type="molecule type" value="Genomic_DNA"/>
</dbReference>